<accession>A0A6J6P1A3</accession>
<evidence type="ECO:0000259" key="1">
    <source>
        <dbReference type="Pfam" id="PF07510"/>
    </source>
</evidence>
<dbReference type="AlphaFoldDB" id="A0A6J6P1A3"/>
<dbReference type="PANTHER" id="PTHR24094:SF15">
    <property type="entry name" value="AMP-DEPENDENT SYNTHETASE_LIGASE DOMAIN-CONTAINING PROTEIN-RELATED"/>
    <property type="match status" value="1"/>
</dbReference>
<dbReference type="InterPro" id="IPR011089">
    <property type="entry name" value="GmrSD_C"/>
</dbReference>
<feature type="domain" description="GmrSD restriction endonucleases C-terminal" evidence="1">
    <location>
        <begin position="84"/>
        <end position="218"/>
    </location>
</feature>
<organism evidence="2">
    <name type="scientific">freshwater metagenome</name>
    <dbReference type="NCBI Taxonomy" id="449393"/>
    <lineage>
        <taxon>unclassified sequences</taxon>
        <taxon>metagenomes</taxon>
        <taxon>ecological metagenomes</taxon>
    </lineage>
</organism>
<name>A0A6J6P1A3_9ZZZZ</name>
<sequence length="230" mass="25099">MKNSLKSSSAKAFFRNTAASVIAAGLIFSGLELIAPAQAASTLKANVALAKLPIKGRAPKTGYDRALFSDGWGDIGDCDTRNYILQRDLVSITWRSSPRCTVATGVLNDPYTAKKIYFVRGVGTSNAVQIDHVVAVSDAWQKGAQKLNSASRYSFYNDPLNLLAVDGTANMQKSDSDAASWLPPNRKFWCSYVARQIAVKYKYKLWVTSAEHDAMARVLKSCPNKLVPRG</sequence>
<dbReference type="EMBL" id="CAEZXL010000127">
    <property type="protein sequence ID" value="CAB4690373.1"/>
    <property type="molecule type" value="Genomic_DNA"/>
</dbReference>
<proteinExistence type="predicted"/>
<protein>
    <submittedName>
        <fullName evidence="2">Unannotated protein</fullName>
    </submittedName>
</protein>
<reference evidence="2" key="1">
    <citation type="submission" date="2020-05" db="EMBL/GenBank/DDBJ databases">
        <authorList>
            <person name="Chiriac C."/>
            <person name="Salcher M."/>
            <person name="Ghai R."/>
            <person name="Kavagutti S V."/>
        </authorList>
    </citation>
    <scope>NUCLEOTIDE SEQUENCE</scope>
</reference>
<gene>
    <name evidence="2" type="ORF">UFOPK2373_00760</name>
</gene>
<dbReference type="Pfam" id="PF07510">
    <property type="entry name" value="GmrSD_C"/>
    <property type="match status" value="1"/>
</dbReference>
<dbReference type="PANTHER" id="PTHR24094">
    <property type="entry name" value="SECRETED PROTEIN"/>
    <property type="match status" value="1"/>
</dbReference>
<evidence type="ECO:0000313" key="2">
    <source>
        <dbReference type="EMBL" id="CAB4690373.1"/>
    </source>
</evidence>